<evidence type="ECO:0000256" key="1">
    <source>
        <dbReference type="ARBA" id="ARBA00022729"/>
    </source>
</evidence>
<dbReference type="Pfam" id="PF12849">
    <property type="entry name" value="PBP_like_2"/>
    <property type="match status" value="1"/>
</dbReference>
<reference evidence="3 4" key="1">
    <citation type="journal article" date="2017" name="Front. Microbiol.">
        <title>Labilibaculum manganireducens gen. nov., sp. nov. and Labilibaculum filiforme sp. nov., Novel Bacteroidetes Isolated from Subsurface Sediments of the Baltic Sea.</title>
        <authorList>
            <person name="Vandieken V."/>
            <person name="Marshall I.P."/>
            <person name="Niemann H."/>
            <person name="Engelen B."/>
            <person name="Cypionka H."/>
        </authorList>
    </citation>
    <scope>NUCLEOTIDE SEQUENCE [LARGE SCALE GENOMIC DNA]</scope>
    <source>
        <strain evidence="3 4">59.16B</strain>
    </source>
</reference>
<evidence type="ECO:0000313" key="4">
    <source>
        <dbReference type="Proteomes" id="UP000233535"/>
    </source>
</evidence>
<dbReference type="EMBL" id="MVDD01000004">
    <property type="protein sequence ID" value="PKQ63947.1"/>
    <property type="molecule type" value="Genomic_DNA"/>
</dbReference>
<dbReference type="PANTHER" id="PTHR30570:SF1">
    <property type="entry name" value="PHOSPHATE-BINDING PROTEIN PSTS"/>
    <property type="match status" value="1"/>
</dbReference>
<gene>
    <name evidence="3" type="ORF">BZG02_08010</name>
</gene>
<keyword evidence="1" id="KW-0732">Signal</keyword>
<organism evidence="3 4">
    <name type="scientific">Labilibaculum filiforme</name>
    <dbReference type="NCBI Taxonomy" id="1940526"/>
    <lineage>
        <taxon>Bacteria</taxon>
        <taxon>Pseudomonadati</taxon>
        <taxon>Bacteroidota</taxon>
        <taxon>Bacteroidia</taxon>
        <taxon>Marinilabiliales</taxon>
        <taxon>Marinifilaceae</taxon>
        <taxon>Labilibaculum</taxon>
    </lineage>
</organism>
<keyword evidence="4" id="KW-1185">Reference proteome</keyword>
<evidence type="ECO:0000259" key="2">
    <source>
        <dbReference type="Pfam" id="PF12849"/>
    </source>
</evidence>
<proteinExistence type="predicted"/>
<accession>A0A2N3I107</accession>
<sequence length="307" mass="34740">MLGCVNNKPQSQEEKKSLPSYNGEIRIKGAYALLPLVQQWITEYQKLHPEVVFNLSPLGSGEVLPEIFSDTNDMVMISSELPDKLEATAWVFPVAKLSVVLIVNKNNPYWPQIHKNGIKKDDLAKLFTGEIATWGDLFGEAGKNPVSVYLRSDQAGATDVLSKYLWLENQELKGIGIVGEHLLMETIKSDPLAIAYCNFIYSFDSKTKTFIDPVSIIPLDLNQNGQLDLKENFYESFERLQRAMWLGKYPCTLNRPLRFVASEKPATNELHDFLKWIILDGQKLVPEMGYMELHSSEVQCCLSHIGK</sequence>
<dbReference type="InterPro" id="IPR050811">
    <property type="entry name" value="Phosphate_ABC_transporter"/>
</dbReference>
<protein>
    <recommendedName>
        <fullName evidence="2">PBP domain-containing protein</fullName>
    </recommendedName>
</protein>
<name>A0A2N3I107_9BACT</name>
<feature type="domain" description="PBP" evidence="2">
    <location>
        <begin position="23"/>
        <end position="278"/>
    </location>
</feature>
<dbReference type="PANTHER" id="PTHR30570">
    <property type="entry name" value="PERIPLASMIC PHOSPHATE BINDING COMPONENT OF PHOSPHATE ABC TRANSPORTER"/>
    <property type="match status" value="1"/>
</dbReference>
<dbReference type="Gene3D" id="3.40.190.10">
    <property type="entry name" value="Periplasmic binding protein-like II"/>
    <property type="match status" value="2"/>
</dbReference>
<dbReference type="AlphaFoldDB" id="A0A2N3I107"/>
<dbReference type="InterPro" id="IPR024370">
    <property type="entry name" value="PBP_domain"/>
</dbReference>
<evidence type="ECO:0000313" key="3">
    <source>
        <dbReference type="EMBL" id="PKQ63947.1"/>
    </source>
</evidence>
<comment type="caution">
    <text evidence="3">The sequence shown here is derived from an EMBL/GenBank/DDBJ whole genome shotgun (WGS) entry which is preliminary data.</text>
</comment>
<dbReference type="SUPFAM" id="SSF53850">
    <property type="entry name" value="Periplasmic binding protein-like II"/>
    <property type="match status" value="1"/>
</dbReference>
<dbReference type="Proteomes" id="UP000233535">
    <property type="component" value="Unassembled WGS sequence"/>
</dbReference>